<dbReference type="HOGENOM" id="CLU_030831_3_3_1"/>
<dbReference type="KEGG" id="cel:CELE_C31C9.3"/>
<dbReference type="PANTHER" id="PTHR23015">
    <property type="entry name" value="UNCHARACTERIZED C.ELEGANS PROTEIN"/>
    <property type="match status" value="1"/>
</dbReference>
<dbReference type="InParanoid" id="O45285"/>
<proteinExistence type="evidence at protein level"/>
<dbReference type="Proteomes" id="UP000001940">
    <property type="component" value="Chromosome II"/>
</dbReference>
<dbReference type="OMA" id="HWIPESE"/>
<dbReference type="Pfam" id="PF17906">
    <property type="entry name" value="HTH_48"/>
    <property type="match status" value="1"/>
</dbReference>
<dbReference type="InterPro" id="IPR036047">
    <property type="entry name" value="F-box-like_dom_sf"/>
</dbReference>
<dbReference type="AGR" id="WB:WBGene00007837"/>
<dbReference type="InterPro" id="IPR002900">
    <property type="entry name" value="DUF38/FTH_CAE_spp"/>
</dbReference>
<dbReference type="Pfam" id="PF01827">
    <property type="entry name" value="FTH"/>
    <property type="match status" value="1"/>
</dbReference>
<dbReference type="CDD" id="cd22150">
    <property type="entry name" value="F-box_CeFBXA-like"/>
    <property type="match status" value="1"/>
</dbReference>
<comment type="interaction">
    <interactant intactId="EBI-2414183">
        <id>O45285</id>
    </interactant>
    <interactant intactId="EBI-2412889">
        <id>G5EE98</id>
        <label>skr-20</label>
    </interactant>
    <organismsDiffer>false</organismsDiffer>
    <experiments>4</experiments>
</comment>
<dbReference type="OrthoDB" id="616263at2759"/>
<dbReference type="Pfam" id="PF00646">
    <property type="entry name" value="F-box"/>
    <property type="match status" value="1"/>
</dbReference>
<evidence type="ECO:0000313" key="2">
    <source>
        <dbReference type="EMBL" id="CAB05695.1"/>
    </source>
</evidence>
<dbReference type="WormBase" id="C31C9.3">
    <property type="protein sequence ID" value="CE08498"/>
    <property type="gene ID" value="WBGene00007837"/>
    <property type="gene designation" value="fbxa-167"/>
</dbReference>
<dbReference type="eggNOG" id="KOG4602">
    <property type="taxonomic scope" value="Eukaryota"/>
</dbReference>
<dbReference type="InterPro" id="IPR040161">
    <property type="entry name" value="FB224"/>
</dbReference>
<organism evidence="2 3">
    <name type="scientific">Caenorhabditis elegans</name>
    <dbReference type="NCBI Taxonomy" id="6239"/>
    <lineage>
        <taxon>Eukaryota</taxon>
        <taxon>Metazoa</taxon>
        <taxon>Ecdysozoa</taxon>
        <taxon>Nematoda</taxon>
        <taxon>Chromadorea</taxon>
        <taxon>Rhabditida</taxon>
        <taxon>Rhabditina</taxon>
        <taxon>Rhabditomorpha</taxon>
        <taxon>Rhabditoidea</taxon>
        <taxon>Rhabditidae</taxon>
        <taxon>Peloderinae</taxon>
        <taxon>Caenorhabditis</taxon>
    </lineage>
</organism>
<feature type="domain" description="F-box" evidence="1">
    <location>
        <begin position="71"/>
        <end position="118"/>
    </location>
</feature>
<gene>
    <name evidence="2 4" type="primary">fbxa-167</name>
    <name evidence="4" type="ORF">C31C9.3</name>
    <name evidence="2" type="ORF">CELE_C31C9.3</name>
</gene>
<dbReference type="CTD" id="183082"/>
<dbReference type="PROSITE" id="PS50181">
    <property type="entry name" value="FBOX"/>
    <property type="match status" value="1"/>
</dbReference>
<dbReference type="InterPro" id="IPR041426">
    <property type="entry name" value="Mos1_HTH"/>
</dbReference>
<dbReference type="SUPFAM" id="SSF81383">
    <property type="entry name" value="F-box domain"/>
    <property type="match status" value="1"/>
</dbReference>
<protein>
    <submittedName>
        <fullName evidence="2">F-box domain-containing protein</fullName>
    </submittedName>
</protein>
<dbReference type="InterPro" id="IPR001810">
    <property type="entry name" value="F-box_dom"/>
</dbReference>
<name>O45285_CAEEL</name>
<evidence type="ECO:0000259" key="1">
    <source>
        <dbReference type="PROSITE" id="PS50181"/>
    </source>
</evidence>
<dbReference type="AlphaFoldDB" id="O45285"/>
<dbReference type="EMBL" id="BX284602">
    <property type="protein sequence ID" value="CAB05695.1"/>
    <property type="molecule type" value="Genomic_DNA"/>
</dbReference>
<keyword evidence="3" id="KW-1185">Reference proteome</keyword>
<dbReference type="Gene3D" id="1.10.10.1450">
    <property type="match status" value="1"/>
</dbReference>
<evidence type="ECO:0007829" key="5">
    <source>
        <dbReference type="PeptideAtlas" id="O45285"/>
    </source>
</evidence>
<dbReference type="UCSC" id="C31C9.3">
    <property type="organism name" value="c. elegans"/>
</dbReference>
<dbReference type="GeneID" id="183082"/>
<dbReference type="SMART" id="SM00256">
    <property type="entry name" value="FBOX"/>
    <property type="match status" value="1"/>
</dbReference>
<dbReference type="PIR" id="T19603">
    <property type="entry name" value="T19603"/>
</dbReference>
<dbReference type="PANTHER" id="PTHR23015:SF4">
    <property type="entry name" value="DUF38 DOMAIN-CONTAINING PROTEIN-RELATED"/>
    <property type="match status" value="1"/>
</dbReference>
<dbReference type="PhylomeDB" id="O45285"/>
<keyword evidence="5" id="KW-1267">Proteomics identification</keyword>
<dbReference type="PeptideAtlas" id="O45285"/>
<dbReference type="IntAct" id="O45285">
    <property type="interactions" value="2"/>
</dbReference>
<evidence type="ECO:0000313" key="3">
    <source>
        <dbReference type="Proteomes" id="UP000001940"/>
    </source>
</evidence>
<dbReference type="FunCoup" id="O45285">
    <property type="interactions" value="6"/>
</dbReference>
<dbReference type="RefSeq" id="NP_496869.1">
    <property type="nucleotide sequence ID" value="NM_064468.2"/>
</dbReference>
<reference evidence="2 3" key="1">
    <citation type="journal article" date="1998" name="Science">
        <title>Genome sequence of the nematode C. elegans: a platform for investigating biology.</title>
        <authorList>
            <consortium name="The C. elegans sequencing consortium"/>
            <person name="Sulson J.E."/>
            <person name="Waterston R."/>
        </authorList>
    </citation>
    <scope>NUCLEOTIDE SEQUENCE [LARGE SCALE GENOMIC DNA]</scope>
    <source>
        <strain evidence="2 3">Bristol N2</strain>
    </source>
</reference>
<sequence length="377" mass="44255">MPAILETNPIAIRACILYEVRQKRPIFESFKNFCNAFGNDFMEYREFERWFYRFYHGNEDLDYDMSREPKTASLSELPIEILFKIVENLNFLDRLLLRNVSPCFRSIAEDHVNEVTNISVTSIPNHVHVCFYHESDYTDIICKRVDDDCVITKMSQYEDSKDWKIEGVSHVTVALNYLSRVLKSPKLKLEKLRLDFLEHNKEDTQCMEELLTVLENSEPHVLNIEFEGLNFHETSSVLKNLKNVEEIQLSMYSIQELSGIEKLVELEQWKTAKTLDISSHEDIEMDIKDLLHFQSIDVRLKSFSVQDAVKVKETLELRTSDFRSGTFRVLNTDTRKIGKVFNPKYTDAANNTFNFKTKNSSFEITMCSKEIYVKRKL</sequence>
<dbReference type="Bgee" id="WBGene00007837">
    <property type="expression patterns" value="Expressed in pharyngeal muscle cell (C elegans) and 3 other cell types or tissues"/>
</dbReference>
<evidence type="ECO:0000313" key="4">
    <source>
        <dbReference type="WormBase" id="C31C9.3"/>
    </source>
</evidence>
<accession>O45285</accession>
<dbReference type="PaxDb" id="6239-C31C9.3"/>
<dbReference type="SMR" id="O45285"/>